<evidence type="ECO:0000313" key="3">
    <source>
        <dbReference type="Proteomes" id="UP000550707"/>
    </source>
</evidence>
<feature type="compositionally biased region" description="Basic residues" evidence="1">
    <location>
        <begin position="31"/>
        <end position="40"/>
    </location>
</feature>
<feature type="compositionally biased region" description="Polar residues" evidence="1">
    <location>
        <begin position="66"/>
        <end position="86"/>
    </location>
</feature>
<keyword evidence="3" id="KW-1185">Reference proteome</keyword>
<feature type="region of interest" description="Disordered" evidence="1">
    <location>
        <begin position="1"/>
        <end position="94"/>
    </location>
</feature>
<accession>A0A7J8E4C2</accession>
<dbReference type="AlphaFoldDB" id="A0A7J8E4C2"/>
<organism evidence="2 3">
    <name type="scientific">Molossus molossus</name>
    <name type="common">Pallas' mastiff bat</name>
    <name type="synonym">Vespertilio molossus</name>
    <dbReference type="NCBI Taxonomy" id="27622"/>
    <lineage>
        <taxon>Eukaryota</taxon>
        <taxon>Metazoa</taxon>
        <taxon>Chordata</taxon>
        <taxon>Craniata</taxon>
        <taxon>Vertebrata</taxon>
        <taxon>Euteleostomi</taxon>
        <taxon>Mammalia</taxon>
        <taxon>Eutheria</taxon>
        <taxon>Laurasiatheria</taxon>
        <taxon>Chiroptera</taxon>
        <taxon>Yangochiroptera</taxon>
        <taxon>Molossidae</taxon>
        <taxon>Molossus</taxon>
    </lineage>
</organism>
<comment type="caution">
    <text evidence="2">The sequence shown here is derived from an EMBL/GenBank/DDBJ whole genome shotgun (WGS) entry which is preliminary data.</text>
</comment>
<proteinExistence type="predicted"/>
<protein>
    <submittedName>
        <fullName evidence="2">SH3 and SYLF domain containing 1</fullName>
    </submittedName>
</protein>
<sequence>MCRGPPKPETFTRFSTPSPRSMRTKGSGSTRGRRPGSRGRLRPESCLPNHCRDHSRRLEADRTPTLKVTETNTSSTRNFPPITRQSAIPVDPQK</sequence>
<feature type="compositionally biased region" description="Basic and acidic residues" evidence="1">
    <location>
        <begin position="50"/>
        <end position="64"/>
    </location>
</feature>
<dbReference type="Proteomes" id="UP000550707">
    <property type="component" value="Unassembled WGS sequence"/>
</dbReference>
<evidence type="ECO:0000313" key="2">
    <source>
        <dbReference type="EMBL" id="KAF6430253.1"/>
    </source>
</evidence>
<dbReference type="EMBL" id="JACASF010000015">
    <property type="protein sequence ID" value="KAF6430253.1"/>
    <property type="molecule type" value="Genomic_DNA"/>
</dbReference>
<evidence type="ECO:0000256" key="1">
    <source>
        <dbReference type="SAM" id="MobiDB-lite"/>
    </source>
</evidence>
<name>A0A7J8E4C2_MOLMO</name>
<feature type="compositionally biased region" description="Low complexity" evidence="1">
    <location>
        <begin position="20"/>
        <end position="30"/>
    </location>
</feature>
<gene>
    <name evidence="2" type="ORF">HJG59_016464</name>
</gene>
<reference evidence="2 3" key="1">
    <citation type="journal article" date="2020" name="Nature">
        <title>Six reference-quality genomes reveal evolution of bat adaptations.</title>
        <authorList>
            <person name="Jebb D."/>
            <person name="Huang Z."/>
            <person name="Pippel M."/>
            <person name="Hughes G.M."/>
            <person name="Lavrichenko K."/>
            <person name="Devanna P."/>
            <person name="Winkler S."/>
            <person name="Jermiin L.S."/>
            <person name="Skirmuntt E.C."/>
            <person name="Katzourakis A."/>
            <person name="Burkitt-Gray L."/>
            <person name="Ray D.A."/>
            <person name="Sullivan K.A.M."/>
            <person name="Roscito J.G."/>
            <person name="Kirilenko B.M."/>
            <person name="Davalos L.M."/>
            <person name="Corthals A.P."/>
            <person name="Power M.L."/>
            <person name="Jones G."/>
            <person name="Ransome R.D."/>
            <person name="Dechmann D.K.N."/>
            <person name="Locatelli A.G."/>
            <person name="Puechmaille S.J."/>
            <person name="Fedrigo O."/>
            <person name="Jarvis E.D."/>
            <person name="Hiller M."/>
            <person name="Vernes S.C."/>
            <person name="Myers E.W."/>
            <person name="Teeling E.C."/>
        </authorList>
    </citation>
    <scope>NUCLEOTIDE SEQUENCE [LARGE SCALE GENOMIC DNA]</scope>
    <source>
        <strain evidence="2">MMolMol1</strain>
        <tissue evidence="2">Muscle</tissue>
    </source>
</reference>